<dbReference type="Proteomes" id="UP000239899">
    <property type="component" value="Unassembled WGS sequence"/>
</dbReference>
<dbReference type="PROSITE" id="PS00638">
    <property type="entry name" value="PII_GLNB_CTER"/>
    <property type="match status" value="1"/>
</dbReference>
<dbReference type="InterPro" id="IPR017918">
    <property type="entry name" value="N-reg_PII_CS"/>
</dbReference>
<feature type="modified residue" description="O-UMP-tyrosine" evidence="1">
    <location>
        <position position="126"/>
    </location>
</feature>
<dbReference type="SUPFAM" id="SSF54913">
    <property type="entry name" value="GlnB-like"/>
    <property type="match status" value="1"/>
</dbReference>
<feature type="signal peptide" evidence="3">
    <location>
        <begin position="1"/>
        <end position="17"/>
    </location>
</feature>
<evidence type="ECO:0000256" key="1">
    <source>
        <dbReference type="PIRSR" id="PIRSR602187-50"/>
    </source>
</evidence>
<dbReference type="PROSITE" id="PS51343">
    <property type="entry name" value="PII_GLNB_DOM"/>
    <property type="match status" value="1"/>
</dbReference>
<keyword evidence="1" id="KW-0597">Phosphoprotein</keyword>
<proteinExistence type="inferred from homology"/>
<sequence length="206" mass="21863">MATCAAALATLALPVEALQPRSSFRSRPLAAPRAAPCSRRRGVQVLAGGNGTSPAAPYKQLEAISVDLSAFPACNFFRVEALIRPWRLQKVTEQLNAAGIRGMTVSDVRGAGEQGGRKERYMGTEYGGDAKNFLVEKTRLDVVVARGQVDTVVRLIATSAHTGEIGDGKIFVHPVADVIRIRTGETGAAAERMEGGMQDMTGIKGI</sequence>
<dbReference type="InterPro" id="IPR011322">
    <property type="entry name" value="N-reg_PII-like_a/b"/>
</dbReference>
<dbReference type="STRING" id="3076.A0A2P6TDM6"/>
<dbReference type="Gene3D" id="3.30.70.120">
    <property type="match status" value="1"/>
</dbReference>
<dbReference type="PANTHER" id="PTHR30115">
    <property type="entry name" value="NITROGEN REGULATORY PROTEIN P-II"/>
    <property type="match status" value="1"/>
</dbReference>
<dbReference type="OrthoDB" id="2016645at2759"/>
<feature type="chain" id="PRO_5015162525" evidence="3">
    <location>
        <begin position="18"/>
        <end position="206"/>
    </location>
</feature>
<evidence type="ECO:0000256" key="3">
    <source>
        <dbReference type="SAM" id="SignalP"/>
    </source>
</evidence>
<dbReference type="Pfam" id="PF00543">
    <property type="entry name" value="P-II"/>
    <property type="match status" value="1"/>
</dbReference>
<dbReference type="PRINTS" id="PR00340">
    <property type="entry name" value="PIIGLNB"/>
</dbReference>
<dbReference type="InterPro" id="IPR015867">
    <property type="entry name" value="N-reg_PII/ATP_PRibTrfase_C"/>
</dbReference>
<organism evidence="4 5">
    <name type="scientific">Chlorella sorokiniana</name>
    <name type="common">Freshwater green alga</name>
    <dbReference type="NCBI Taxonomy" id="3076"/>
    <lineage>
        <taxon>Eukaryota</taxon>
        <taxon>Viridiplantae</taxon>
        <taxon>Chlorophyta</taxon>
        <taxon>core chlorophytes</taxon>
        <taxon>Trebouxiophyceae</taxon>
        <taxon>Chlorellales</taxon>
        <taxon>Chlorellaceae</taxon>
        <taxon>Chlorella clade</taxon>
        <taxon>Chlorella</taxon>
    </lineage>
</organism>
<evidence type="ECO:0000256" key="2">
    <source>
        <dbReference type="RuleBase" id="RU003936"/>
    </source>
</evidence>
<keyword evidence="3" id="KW-0732">Signal</keyword>
<evidence type="ECO:0000313" key="5">
    <source>
        <dbReference type="Proteomes" id="UP000239899"/>
    </source>
</evidence>
<comment type="similarity">
    <text evidence="2">Belongs to the P(II) protein family.</text>
</comment>
<dbReference type="PANTHER" id="PTHR30115:SF11">
    <property type="entry name" value="NITROGEN REGULATORY PROTEIN P-II HOMOLOG"/>
    <property type="match status" value="1"/>
</dbReference>
<name>A0A2P6TDM6_CHLSO</name>
<dbReference type="GO" id="GO:0005524">
    <property type="term" value="F:ATP binding"/>
    <property type="evidence" value="ECO:0007669"/>
    <property type="project" value="TreeGrafter"/>
</dbReference>
<protein>
    <submittedName>
        <fullName evidence="4">Nitrogen regulatory P-II-like protein</fullName>
    </submittedName>
</protein>
<dbReference type="GO" id="GO:0006808">
    <property type="term" value="P:regulation of nitrogen utilization"/>
    <property type="evidence" value="ECO:0007669"/>
    <property type="project" value="InterPro"/>
</dbReference>
<comment type="caution">
    <text evidence="4">The sequence shown here is derived from an EMBL/GenBank/DDBJ whole genome shotgun (WGS) entry which is preliminary data.</text>
</comment>
<dbReference type="SMART" id="SM00938">
    <property type="entry name" value="P-II"/>
    <property type="match status" value="1"/>
</dbReference>
<dbReference type="EMBL" id="LHPG02000022">
    <property type="protein sequence ID" value="PRW20732.1"/>
    <property type="molecule type" value="Genomic_DNA"/>
</dbReference>
<dbReference type="GO" id="GO:0005829">
    <property type="term" value="C:cytosol"/>
    <property type="evidence" value="ECO:0007669"/>
    <property type="project" value="TreeGrafter"/>
</dbReference>
<dbReference type="InterPro" id="IPR002187">
    <property type="entry name" value="N-reg_PII"/>
</dbReference>
<keyword evidence="5" id="KW-1185">Reference proteome</keyword>
<reference evidence="4 5" key="1">
    <citation type="journal article" date="2018" name="Plant J.">
        <title>Genome sequences of Chlorella sorokiniana UTEX 1602 and Micractinium conductrix SAG 241.80: implications to maltose excretion by a green alga.</title>
        <authorList>
            <person name="Arriola M.B."/>
            <person name="Velmurugan N."/>
            <person name="Zhang Y."/>
            <person name="Plunkett M.H."/>
            <person name="Hondzo H."/>
            <person name="Barney B.M."/>
        </authorList>
    </citation>
    <scope>NUCLEOTIDE SEQUENCE [LARGE SCALE GENOMIC DNA]</scope>
    <source>
        <strain evidence="5">UTEX 1602</strain>
    </source>
</reference>
<dbReference type="AlphaFoldDB" id="A0A2P6TDM6"/>
<accession>A0A2P6TDM6</accession>
<evidence type="ECO:0000313" key="4">
    <source>
        <dbReference type="EMBL" id="PRW20732.1"/>
    </source>
</evidence>
<dbReference type="GO" id="GO:0030234">
    <property type="term" value="F:enzyme regulator activity"/>
    <property type="evidence" value="ECO:0007669"/>
    <property type="project" value="InterPro"/>
</dbReference>
<gene>
    <name evidence="4" type="ORF">C2E21_8866</name>
</gene>